<sequence length="317" mass="35187">MAYTVLNFPLSTGKSIPAIGLGLGRINRSQVVEAVLQAIKVGYRHFDTATIYGTEAALGEALAEAFRSGLVRREEVFITSKLWSSEHEPEDVLSSVKNSLSLLQLDYIDLYLIHWPLKLKKGVELQVKDDDYLPLDIKATSQALESCVQVGLVHAIGVSNFTVEKLTSLLDYAKIVPSVNQVERHPVWQQKKLKPFCDAKGILVSGWSPLGSPGSAYHGTKDVITNPIVESIAEKHEKTPAQVALRWGVQTGAIVLPRSFNPKRVAENFEIFSWELSEDDINEISRTELRRIGLADMFCNPTSGPYKTVQELWDGDL</sequence>
<organism evidence="1 2">
    <name type="scientific">Diphasiastrum complanatum</name>
    <name type="common">Issler's clubmoss</name>
    <name type="synonym">Lycopodium complanatum</name>
    <dbReference type="NCBI Taxonomy" id="34168"/>
    <lineage>
        <taxon>Eukaryota</taxon>
        <taxon>Viridiplantae</taxon>
        <taxon>Streptophyta</taxon>
        <taxon>Embryophyta</taxon>
        <taxon>Tracheophyta</taxon>
        <taxon>Lycopodiopsida</taxon>
        <taxon>Lycopodiales</taxon>
        <taxon>Lycopodiaceae</taxon>
        <taxon>Lycopodioideae</taxon>
        <taxon>Diphasiastrum</taxon>
    </lineage>
</organism>
<comment type="caution">
    <text evidence="1">The sequence shown here is derived from an EMBL/GenBank/DDBJ whole genome shotgun (WGS) entry which is preliminary data.</text>
</comment>
<accession>A0ACC2AWG3</accession>
<dbReference type="EMBL" id="CM055110">
    <property type="protein sequence ID" value="KAJ7521745.1"/>
    <property type="molecule type" value="Genomic_DNA"/>
</dbReference>
<protein>
    <submittedName>
        <fullName evidence="1">Uncharacterized protein</fullName>
    </submittedName>
</protein>
<name>A0ACC2AWG3_DIPCM</name>
<evidence type="ECO:0000313" key="2">
    <source>
        <dbReference type="Proteomes" id="UP001162992"/>
    </source>
</evidence>
<keyword evidence="2" id="KW-1185">Reference proteome</keyword>
<proteinExistence type="predicted"/>
<dbReference type="Proteomes" id="UP001162992">
    <property type="component" value="Chromosome 19"/>
</dbReference>
<reference evidence="2" key="1">
    <citation type="journal article" date="2024" name="Proc. Natl. Acad. Sci. U.S.A.">
        <title>Extraordinary preservation of gene collinearity over three hundred million years revealed in homosporous lycophytes.</title>
        <authorList>
            <person name="Li C."/>
            <person name="Wickell D."/>
            <person name="Kuo L.Y."/>
            <person name="Chen X."/>
            <person name="Nie B."/>
            <person name="Liao X."/>
            <person name="Peng D."/>
            <person name="Ji J."/>
            <person name="Jenkins J."/>
            <person name="Williams M."/>
            <person name="Shu S."/>
            <person name="Plott C."/>
            <person name="Barry K."/>
            <person name="Rajasekar S."/>
            <person name="Grimwood J."/>
            <person name="Han X."/>
            <person name="Sun S."/>
            <person name="Hou Z."/>
            <person name="He W."/>
            <person name="Dai G."/>
            <person name="Sun C."/>
            <person name="Schmutz J."/>
            <person name="Leebens-Mack J.H."/>
            <person name="Li F.W."/>
            <person name="Wang L."/>
        </authorList>
    </citation>
    <scope>NUCLEOTIDE SEQUENCE [LARGE SCALE GENOMIC DNA]</scope>
    <source>
        <strain evidence="2">cv. PW_Plant_1</strain>
    </source>
</reference>
<gene>
    <name evidence="1" type="ORF">O6H91_19G066100</name>
</gene>
<evidence type="ECO:0000313" key="1">
    <source>
        <dbReference type="EMBL" id="KAJ7521745.1"/>
    </source>
</evidence>